<feature type="binding site" evidence="8">
    <location>
        <position position="322"/>
    </location>
    <ligand>
        <name>Zn(2+)</name>
        <dbReference type="ChEBI" id="CHEBI:29105"/>
        <label>2</label>
    </ligand>
</feature>
<evidence type="ECO:0000256" key="1">
    <source>
        <dbReference type="ARBA" id="ARBA00006272"/>
    </source>
</evidence>
<dbReference type="AlphaFoldDB" id="A0A1M5YFW7"/>
<name>A0A1M5YFW7_9CLOT</name>
<feature type="binding site" evidence="8">
    <location>
        <position position="188"/>
    </location>
    <ligand>
        <name>Zn(2+)</name>
        <dbReference type="ChEBI" id="CHEBI:29105"/>
        <label>1</label>
    </ligand>
</feature>
<dbReference type="PIRSF" id="PIRSF001123">
    <property type="entry name" value="PepA_GA"/>
    <property type="match status" value="1"/>
</dbReference>
<feature type="binding site" evidence="8">
    <location>
        <position position="71"/>
    </location>
    <ligand>
        <name>Zn(2+)</name>
        <dbReference type="ChEBI" id="CHEBI:29105"/>
        <label>1</label>
    </ligand>
</feature>
<dbReference type="PANTHER" id="PTHR32481:SF7">
    <property type="entry name" value="AMINOPEPTIDASE YHFE-RELATED"/>
    <property type="match status" value="1"/>
</dbReference>
<dbReference type="GO" id="GO:0006508">
    <property type="term" value="P:proteolysis"/>
    <property type="evidence" value="ECO:0007669"/>
    <property type="project" value="UniProtKB-KW"/>
</dbReference>
<dbReference type="InterPro" id="IPR051464">
    <property type="entry name" value="Peptidase_M42_aminopept"/>
</dbReference>
<evidence type="ECO:0000256" key="5">
    <source>
        <dbReference type="ARBA" id="ARBA00022801"/>
    </source>
</evidence>
<comment type="similarity">
    <text evidence="1 6">Belongs to the peptidase M42 family.</text>
</comment>
<protein>
    <submittedName>
        <fullName evidence="9">Putative aminopeptidase FrvX</fullName>
    </submittedName>
</protein>
<dbReference type="RefSeq" id="WP_073019007.1">
    <property type="nucleotide sequence ID" value="NZ_FQXU01000006.1"/>
</dbReference>
<sequence length="345" mass="37896">MDKTIDREYMLKTAKTLLEFNSPSGFCFDIMKVIEEWAAGFGYDFETTNKGCGIITVPGKEEGKVIGLSAHVDTLGAMVRSITSSGTLKFTLVGSPTVPTLDSEYCSIRTRDGKIYTGTFLSDSPAAHVFVDSKTKPRDPEHMHIRIDERVTNKEETQKLGICPGDFVFIDPKTTITESGFIKSRFIDDKGSVACLMTLLEMMSREKIVPKYTTKIFISTYEEVGHGSSYIPSDITEMIAVDMGCIGDDLSCTEYDVSICAKDSGGPYDYNMVTNLVNLAKGNNLKYVVDIYPMYGSDVGAALHGGNNIRGALIGPGVHASHGMERTHSEALENTIKLLYLYLTK</sequence>
<keyword evidence="3" id="KW-0645">Protease</keyword>
<comment type="cofactor">
    <cofactor evidence="8">
        <name>a divalent metal cation</name>
        <dbReference type="ChEBI" id="CHEBI:60240"/>
    </cofactor>
    <text evidence="8">Binds 2 divalent metal cations per subunit.</text>
</comment>
<dbReference type="GO" id="GO:0046872">
    <property type="term" value="F:metal ion binding"/>
    <property type="evidence" value="ECO:0007669"/>
    <property type="project" value="UniProtKB-UniRule"/>
</dbReference>
<evidence type="ECO:0000256" key="7">
    <source>
        <dbReference type="PIRSR" id="PIRSR001123-1"/>
    </source>
</evidence>
<dbReference type="GO" id="GO:0004177">
    <property type="term" value="F:aminopeptidase activity"/>
    <property type="evidence" value="ECO:0007669"/>
    <property type="project" value="UniProtKB-UniRule"/>
</dbReference>
<dbReference type="SUPFAM" id="SSF53187">
    <property type="entry name" value="Zn-dependent exopeptidases"/>
    <property type="match status" value="1"/>
</dbReference>
<feature type="binding site" evidence="8">
    <location>
        <position position="188"/>
    </location>
    <ligand>
        <name>Zn(2+)</name>
        <dbReference type="ChEBI" id="CHEBI:29105"/>
        <label>2</label>
    </ligand>
</feature>
<proteinExistence type="inferred from homology"/>
<evidence type="ECO:0000256" key="4">
    <source>
        <dbReference type="ARBA" id="ARBA00022723"/>
    </source>
</evidence>
<evidence type="ECO:0000313" key="10">
    <source>
        <dbReference type="Proteomes" id="UP000184241"/>
    </source>
</evidence>
<dbReference type="Proteomes" id="UP000184241">
    <property type="component" value="Unassembled WGS sequence"/>
</dbReference>
<feature type="binding site" evidence="8">
    <location>
        <position position="223"/>
    </location>
    <ligand>
        <name>Zn(2+)</name>
        <dbReference type="ChEBI" id="CHEBI:29105"/>
        <label>2</label>
    </ligand>
</feature>
<keyword evidence="2 9" id="KW-0031">Aminopeptidase</keyword>
<accession>A0A1M5YFW7</accession>
<keyword evidence="5" id="KW-0378">Hydrolase</keyword>
<evidence type="ECO:0000256" key="2">
    <source>
        <dbReference type="ARBA" id="ARBA00022438"/>
    </source>
</evidence>
<feature type="binding site" evidence="8">
    <location>
        <position position="242"/>
    </location>
    <ligand>
        <name>Zn(2+)</name>
        <dbReference type="ChEBI" id="CHEBI:29105"/>
        <label>1</label>
    </ligand>
</feature>
<reference evidence="9 10" key="1">
    <citation type="submission" date="2016-11" db="EMBL/GenBank/DDBJ databases">
        <authorList>
            <person name="Jaros S."/>
            <person name="Januszkiewicz K."/>
            <person name="Wedrychowicz H."/>
        </authorList>
    </citation>
    <scope>NUCLEOTIDE SEQUENCE [LARGE SCALE GENOMIC DNA]</scope>
    <source>
        <strain evidence="9 10">DSM 6191</strain>
    </source>
</reference>
<keyword evidence="4 8" id="KW-0479">Metal-binding</keyword>
<gene>
    <name evidence="9" type="ORF">SAMN02745941_01952</name>
</gene>
<evidence type="ECO:0000256" key="3">
    <source>
        <dbReference type="ARBA" id="ARBA00022670"/>
    </source>
</evidence>
<dbReference type="SUPFAM" id="SSF101821">
    <property type="entry name" value="Aminopeptidase/glucanase lid domain"/>
    <property type="match status" value="1"/>
</dbReference>
<evidence type="ECO:0000256" key="8">
    <source>
        <dbReference type="PIRSR" id="PIRSR001123-2"/>
    </source>
</evidence>
<dbReference type="InterPro" id="IPR008007">
    <property type="entry name" value="Peptidase_M42"/>
</dbReference>
<evidence type="ECO:0000313" key="9">
    <source>
        <dbReference type="EMBL" id="SHI10748.1"/>
    </source>
</evidence>
<dbReference type="EMBL" id="FQXU01000006">
    <property type="protein sequence ID" value="SHI10748.1"/>
    <property type="molecule type" value="Genomic_DNA"/>
</dbReference>
<dbReference type="Gene3D" id="3.40.630.10">
    <property type="entry name" value="Zn peptidases"/>
    <property type="match status" value="1"/>
</dbReference>
<dbReference type="CDD" id="cd05657">
    <property type="entry name" value="M42_glucanase_like"/>
    <property type="match status" value="1"/>
</dbReference>
<evidence type="ECO:0000256" key="6">
    <source>
        <dbReference type="PIRNR" id="PIRNR001123"/>
    </source>
</evidence>
<feature type="active site" description="Proton acceptor" evidence="7">
    <location>
        <position position="222"/>
    </location>
</feature>
<organism evidence="9 10">
    <name type="scientific">Clostridium intestinale DSM 6191</name>
    <dbReference type="NCBI Taxonomy" id="1121320"/>
    <lineage>
        <taxon>Bacteria</taxon>
        <taxon>Bacillati</taxon>
        <taxon>Bacillota</taxon>
        <taxon>Clostridia</taxon>
        <taxon>Eubacteriales</taxon>
        <taxon>Clostridiaceae</taxon>
        <taxon>Clostridium</taxon>
    </lineage>
</organism>
<dbReference type="PANTHER" id="PTHR32481">
    <property type="entry name" value="AMINOPEPTIDASE"/>
    <property type="match status" value="1"/>
</dbReference>
<dbReference type="Pfam" id="PF05343">
    <property type="entry name" value="Peptidase_M42"/>
    <property type="match status" value="1"/>
</dbReference>
<dbReference type="Gene3D" id="2.40.30.40">
    <property type="entry name" value="Peptidase M42, domain 2"/>
    <property type="match status" value="1"/>
</dbReference>
<dbReference type="InterPro" id="IPR023367">
    <property type="entry name" value="Peptidase_M42_dom2"/>
</dbReference>